<evidence type="ECO:0000313" key="11">
    <source>
        <dbReference type="Proteomes" id="UP001059041"/>
    </source>
</evidence>
<dbReference type="SMART" id="SM00195">
    <property type="entry name" value="DSPc"/>
    <property type="match status" value="1"/>
</dbReference>
<evidence type="ECO:0000313" key="10">
    <source>
        <dbReference type="EMBL" id="KAI7803107.1"/>
    </source>
</evidence>
<comment type="catalytic activity">
    <reaction evidence="4 7">
        <text>O-phospho-L-seryl-[protein] + H2O = L-seryl-[protein] + phosphate</text>
        <dbReference type="Rhea" id="RHEA:20629"/>
        <dbReference type="Rhea" id="RHEA-COMP:9863"/>
        <dbReference type="Rhea" id="RHEA-COMP:11604"/>
        <dbReference type="ChEBI" id="CHEBI:15377"/>
        <dbReference type="ChEBI" id="CHEBI:29999"/>
        <dbReference type="ChEBI" id="CHEBI:43474"/>
        <dbReference type="ChEBI" id="CHEBI:83421"/>
        <dbReference type="EC" id="3.1.3.16"/>
    </reaction>
</comment>
<dbReference type="GO" id="GO:0004725">
    <property type="term" value="F:protein tyrosine phosphatase activity"/>
    <property type="evidence" value="ECO:0007669"/>
    <property type="project" value="UniProtKB-EC"/>
</dbReference>
<name>A0A9W7TVJ7_TRIRA</name>
<keyword evidence="2 7" id="KW-0378">Hydrolase</keyword>
<dbReference type="Pfam" id="PF00782">
    <property type="entry name" value="DSPc"/>
    <property type="match status" value="1"/>
</dbReference>
<comment type="caution">
    <text evidence="10">The sequence shown here is derived from an EMBL/GenBank/DDBJ whole genome shotgun (WGS) entry which is preliminary data.</text>
</comment>
<dbReference type="Proteomes" id="UP001059041">
    <property type="component" value="Linkage Group LG11"/>
</dbReference>
<dbReference type="InterPro" id="IPR029021">
    <property type="entry name" value="Prot-tyrosine_phosphatase-like"/>
</dbReference>
<dbReference type="EC" id="3.1.3.16" evidence="7"/>
<dbReference type="GO" id="GO:0033549">
    <property type="term" value="F:MAP kinase phosphatase activity"/>
    <property type="evidence" value="ECO:0007669"/>
    <property type="project" value="TreeGrafter"/>
</dbReference>
<evidence type="ECO:0000256" key="2">
    <source>
        <dbReference type="ARBA" id="ARBA00022801"/>
    </source>
</evidence>
<dbReference type="Gene3D" id="3.90.190.10">
    <property type="entry name" value="Protein tyrosine phosphatase superfamily"/>
    <property type="match status" value="1"/>
</dbReference>
<dbReference type="GO" id="GO:0004722">
    <property type="term" value="F:protein serine/threonine phosphatase activity"/>
    <property type="evidence" value="ECO:0007669"/>
    <property type="project" value="UniProtKB-EC"/>
</dbReference>
<dbReference type="EC" id="3.1.3.48" evidence="7"/>
<feature type="domain" description="Tyrosine specific protein phosphatases" evidence="9">
    <location>
        <begin position="84"/>
        <end position="142"/>
    </location>
</feature>
<dbReference type="InterPro" id="IPR016130">
    <property type="entry name" value="Tyr_Pase_AS"/>
</dbReference>
<dbReference type="PROSITE" id="PS50056">
    <property type="entry name" value="TYR_PHOSPHATASE_2"/>
    <property type="match status" value="1"/>
</dbReference>
<dbReference type="AlphaFoldDB" id="A0A9W7TVJ7"/>
<evidence type="ECO:0000256" key="5">
    <source>
        <dbReference type="ARBA" id="ARBA00048336"/>
    </source>
</evidence>
<dbReference type="GO" id="GO:0008138">
    <property type="term" value="F:protein tyrosine/serine/threonine phosphatase activity"/>
    <property type="evidence" value="ECO:0007669"/>
    <property type="project" value="UniProtKB-UniRule"/>
</dbReference>
<keyword evidence="3 7" id="KW-0904">Protein phosphatase</keyword>
<dbReference type="InterPro" id="IPR020422">
    <property type="entry name" value="TYR_PHOSPHATASE_DUAL_dom"/>
</dbReference>
<dbReference type="PROSITE" id="PS00383">
    <property type="entry name" value="TYR_PHOSPHATASE_1"/>
    <property type="match status" value="1"/>
</dbReference>
<protein>
    <recommendedName>
        <fullName evidence="7">Dual specificity protein phosphatase</fullName>
        <ecNumber evidence="7">3.1.3.16</ecNumber>
        <ecNumber evidence="7">3.1.3.48</ecNumber>
    </recommendedName>
</protein>
<dbReference type="PRINTS" id="PR01909">
    <property type="entry name" value="ADSPHPHTASEA"/>
</dbReference>
<evidence type="ECO:0000259" key="8">
    <source>
        <dbReference type="PROSITE" id="PS50054"/>
    </source>
</evidence>
<keyword evidence="11" id="KW-1185">Reference proteome</keyword>
<dbReference type="PROSITE" id="PS50054">
    <property type="entry name" value="TYR_PHOSPHATASE_DUAL"/>
    <property type="match status" value="1"/>
</dbReference>
<dbReference type="GO" id="GO:0043409">
    <property type="term" value="P:negative regulation of MAPK cascade"/>
    <property type="evidence" value="ECO:0007669"/>
    <property type="project" value="TreeGrafter"/>
</dbReference>
<comment type="function">
    <text evidence="7">Dual specificity phosphatase able to dephosphorylate phosphotyrosine, phosphoserine and phosphothreonine residues, with a preference for phosphotyrosine as a substrate.</text>
</comment>
<accession>A0A9W7TVJ7</accession>
<dbReference type="InterPro" id="IPR000387">
    <property type="entry name" value="Tyr_Pase_dom"/>
</dbReference>
<evidence type="ECO:0000256" key="7">
    <source>
        <dbReference type="RuleBase" id="RU366038"/>
    </source>
</evidence>
<dbReference type="GO" id="GO:0005737">
    <property type="term" value="C:cytoplasm"/>
    <property type="evidence" value="ECO:0007669"/>
    <property type="project" value="TreeGrafter"/>
</dbReference>
<evidence type="ECO:0000259" key="9">
    <source>
        <dbReference type="PROSITE" id="PS50056"/>
    </source>
</evidence>
<dbReference type="InterPro" id="IPR000340">
    <property type="entry name" value="Dual-sp_phosphatase_cat-dom"/>
</dbReference>
<evidence type="ECO:0000256" key="1">
    <source>
        <dbReference type="ARBA" id="ARBA00008601"/>
    </source>
</evidence>
<gene>
    <name evidence="10" type="ORF">IRJ41_002900</name>
</gene>
<evidence type="ECO:0000256" key="6">
    <source>
        <dbReference type="PIRSR" id="PIRSR620405-1"/>
    </source>
</evidence>
<comment type="catalytic activity">
    <reaction evidence="7">
        <text>O-phospho-L-tyrosyl-[protein] + H2O = L-tyrosyl-[protein] + phosphate</text>
        <dbReference type="Rhea" id="RHEA:10684"/>
        <dbReference type="Rhea" id="RHEA-COMP:10136"/>
        <dbReference type="Rhea" id="RHEA-COMP:20101"/>
        <dbReference type="ChEBI" id="CHEBI:15377"/>
        <dbReference type="ChEBI" id="CHEBI:43474"/>
        <dbReference type="ChEBI" id="CHEBI:46858"/>
        <dbReference type="ChEBI" id="CHEBI:61978"/>
        <dbReference type="EC" id="3.1.3.48"/>
    </reaction>
</comment>
<dbReference type="PANTHER" id="PTHR45682">
    <property type="entry name" value="AGAP008228-PA"/>
    <property type="match status" value="1"/>
</dbReference>
<dbReference type="PANTHER" id="PTHR45682:SF15">
    <property type="entry name" value="DUAL SPECIFICITY PROTEIN PHOSPHATASE"/>
    <property type="match status" value="1"/>
</dbReference>
<dbReference type="SUPFAM" id="SSF52799">
    <property type="entry name" value="(Phosphotyrosine protein) phosphatases II"/>
    <property type="match status" value="1"/>
</dbReference>
<dbReference type="InterPro" id="IPR020405">
    <property type="entry name" value="Atypical_DUSP_subfamA"/>
</dbReference>
<evidence type="ECO:0000256" key="4">
    <source>
        <dbReference type="ARBA" id="ARBA00047761"/>
    </source>
</evidence>
<dbReference type="PRINTS" id="PR01908">
    <property type="entry name" value="ADSPHPHTASE"/>
</dbReference>
<comment type="similarity">
    <text evidence="1 7">Belongs to the protein-tyrosine phosphatase family. Non-receptor class dual specificity subfamily.</text>
</comment>
<feature type="domain" description="Tyrosine-protein phosphatase" evidence="8">
    <location>
        <begin position="15"/>
        <end position="163"/>
    </location>
</feature>
<sequence length="163" mass="18301">MLTDDNGDFSTPSKNFNEVYPGILLDESVARDLTRLKQLGVTHILNAAEGESDMHVNTSAEFYSVSGIIYHGVPAIDDDDFDLSRYFEEASGFIKRALSVEGKVYVHCQKGYSRSATLVIAYLMLHHRMTVHDAVATVREKREIGPNEGFLLQLCELNNRCEK</sequence>
<proteinExistence type="inferred from homology"/>
<feature type="active site" description="Phosphocysteine intermediate" evidence="6">
    <location>
        <position position="108"/>
    </location>
</feature>
<evidence type="ECO:0000256" key="3">
    <source>
        <dbReference type="ARBA" id="ARBA00022912"/>
    </source>
</evidence>
<comment type="catalytic activity">
    <reaction evidence="5 7">
        <text>O-phospho-L-threonyl-[protein] + H2O = L-threonyl-[protein] + phosphate</text>
        <dbReference type="Rhea" id="RHEA:47004"/>
        <dbReference type="Rhea" id="RHEA-COMP:11060"/>
        <dbReference type="Rhea" id="RHEA-COMP:11605"/>
        <dbReference type="ChEBI" id="CHEBI:15377"/>
        <dbReference type="ChEBI" id="CHEBI:30013"/>
        <dbReference type="ChEBI" id="CHEBI:43474"/>
        <dbReference type="ChEBI" id="CHEBI:61977"/>
        <dbReference type="EC" id="3.1.3.16"/>
    </reaction>
</comment>
<reference evidence="10" key="1">
    <citation type="submission" date="2021-02" db="EMBL/GenBank/DDBJ databases">
        <title>Comparative genomics reveals that relaxation of natural selection precedes convergent phenotypic evolution of cavefish.</title>
        <authorList>
            <person name="Peng Z."/>
        </authorList>
    </citation>
    <scope>NUCLEOTIDE SEQUENCE</scope>
    <source>
        <tissue evidence="10">Muscle</tissue>
    </source>
</reference>
<organism evidence="10 11">
    <name type="scientific">Triplophysa rosa</name>
    <name type="common">Cave loach</name>
    <dbReference type="NCBI Taxonomy" id="992332"/>
    <lineage>
        <taxon>Eukaryota</taxon>
        <taxon>Metazoa</taxon>
        <taxon>Chordata</taxon>
        <taxon>Craniata</taxon>
        <taxon>Vertebrata</taxon>
        <taxon>Euteleostomi</taxon>
        <taxon>Actinopterygii</taxon>
        <taxon>Neopterygii</taxon>
        <taxon>Teleostei</taxon>
        <taxon>Ostariophysi</taxon>
        <taxon>Cypriniformes</taxon>
        <taxon>Nemacheilidae</taxon>
        <taxon>Triplophysa</taxon>
    </lineage>
</organism>
<dbReference type="EMBL" id="JAFHDT010000011">
    <property type="protein sequence ID" value="KAI7803107.1"/>
    <property type="molecule type" value="Genomic_DNA"/>
</dbReference>